<comment type="caution">
    <text evidence="2">The sequence shown here is derived from an EMBL/GenBank/DDBJ whole genome shotgun (WGS) entry which is preliminary data.</text>
</comment>
<reference evidence="2 3" key="1">
    <citation type="journal article" date="2018" name="Vet. Microbiol.">
        <title>Clonal diversity and geographic distribution of methicillin-resistant Staphylococcus pseudintermedius from Australian animals: Discovery of novel sequence types.</title>
        <authorList>
            <person name="Worthing K.A."/>
            <person name="Abraham S."/>
            <person name="Coombs G.W."/>
            <person name="Pang S."/>
            <person name="Saputra S."/>
            <person name="Jordan D."/>
            <person name="Trott D.J."/>
            <person name="Norris J.M."/>
        </authorList>
    </citation>
    <scope>NUCLEOTIDE SEQUENCE [LARGE SCALE GENOMIC DNA]</scope>
    <source>
        <strain evidence="2 3">ST71 3</strain>
    </source>
</reference>
<organism evidence="2 3">
    <name type="scientific">Staphylococcus pseudintermedius</name>
    <dbReference type="NCBI Taxonomy" id="283734"/>
    <lineage>
        <taxon>Bacteria</taxon>
        <taxon>Bacillati</taxon>
        <taxon>Bacillota</taxon>
        <taxon>Bacilli</taxon>
        <taxon>Bacillales</taxon>
        <taxon>Staphylococcaceae</taxon>
        <taxon>Staphylococcus</taxon>
        <taxon>Staphylococcus intermedius group</taxon>
    </lineage>
</organism>
<dbReference type="Proteomes" id="UP000246351">
    <property type="component" value="Unassembled WGS sequence"/>
</dbReference>
<evidence type="ECO:0000313" key="3">
    <source>
        <dbReference type="Proteomes" id="UP000246351"/>
    </source>
</evidence>
<proteinExistence type="predicted"/>
<feature type="non-terminal residue" evidence="2">
    <location>
        <position position="1"/>
    </location>
</feature>
<name>A0A317Z7A6_STAPS</name>
<feature type="region of interest" description="Disordered" evidence="1">
    <location>
        <begin position="1"/>
        <end position="21"/>
    </location>
</feature>
<evidence type="ECO:0000256" key="1">
    <source>
        <dbReference type="SAM" id="MobiDB-lite"/>
    </source>
</evidence>
<gene>
    <name evidence="2" type="ORF">DD924_10085</name>
</gene>
<sequence>EASAETENSIRLPPGAHPNRAELSWSFSASESAARFKQSLDYAQRNCKHNNHVSKPSRKT</sequence>
<protein>
    <submittedName>
        <fullName evidence="2">Uncharacterized protein</fullName>
    </submittedName>
</protein>
<dbReference type="EMBL" id="QEIV01000952">
    <property type="protein sequence ID" value="PWZ98081.1"/>
    <property type="molecule type" value="Genomic_DNA"/>
</dbReference>
<evidence type="ECO:0000313" key="2">
    <source>
        <dbReference type="EMBL" id="PWZ98081.1"/>
    </source>
</evidence>
<dbReference type="AlphaFoldDB" id="A0A317Z7A6"/>
<accession>A0A317Z7A6</accession>